<feature type="transmembrane region" description="Helical" evidence="6">
    <location>
        <begin position="333"/>
        <end position="354"/>
    </location>
</feature>
<dbReference type="AlphaFoldDB" id="A0A7L9U4U6"/>
<feature type="transmembrane region" description="Helical" evidence="6">
    <location>
        <begin position="20"/>
        <end position="43"/>
    </location>
</feature>
<evidence type="ECO:0000256" key="1">
    <source>
        <dbReference type="ARBA" id="ARBA00004651"/>
    </source>
</evidence>
<evidence type="ECO:0000256" key="2">
    <source>
        <dbReference type="ARBA" id="ARBA00022475"/>
    </source>
</evidence>
<evidence type="ECO:0000256" key="6">
    <source>
        <dbReference type="SAM" id="Phobius"/>
    </source>
</evidence>
<feature type="transmembrane region" description="Helical" evidence="6">
    <location>
        <begin position="109"/>
        <end position="137"/>
    </location>
</feature>
<dbReference type="InterPro" id="IPR036259">
    <property type="entry name" value="MFS_trans_sf"/>
</dbReference>
<protein>
    <submittedName>
        <fullName evidence="7">MFS transporter</fullName>
    </submittedName>
</protein>
<dbReference type="EMBL" id="CP062941">
    <property type="protein sequence ID" value="QOL50093.1"/>
    <property type="molecule type" value="Genomic_DNA"/>
</dbReference>
<accession>A0A7L9U4U6</accession>
<feature type="transmembrane region" description="Helical" evidence="6">
    <location>
        <begin position="188"/>
        <end position="207"/>
    </location>
</feature>
<keyword evidence="2" id="KW-1003">Cell membrane</keyword>
<feature type="transmembrane region" description="Helical" evidence="6">
    <location>
        <begin position="158"/>
        <end position="182"/>
    </location>
</feature>
<feature type="transmembrane region" description="Helical" evidence="6">
    <location>
        <begin position="82"/>
        <end position="103"/>
    </location>
</feature>
<feature type="transmembrane region" description="Helical" evidence="6">
    <location>
        <begin position="273"/>
        <end position="296"/>
    </location>
</feature>
<feature type="transmembrane region" description="Helical" evidence="6">
    <location>
        <begin position="245"/>
        <end position="267"/>
    </location>
</feature>
<evidence type="ECO:0000256" key="5">
    <source>
        <dbReference type="ARBA" id="ARBA00023136"/>
    </source>
</evidence>
<evidence type="ECO:0000313" key="8">
    <source>
        <dbReference type="Proteomes" id="UP000593875"/>
    </source>
</evidence>
<evidence type="ECO:0000256" key="4">
    <source>
        <dbReference type="ARBA" id="ARBA00022989"/>
    </source>
</evidence>
<proteinExistence type="predicted"/>
<organism evidence="7 8">
    <name type="scientific">Massilia litorea</name>
    <dbReference type="NCBI Taxonomy" id="2769491"/>
    <lineage>
        <taxon>Bacteria</taxon>
        <taxon>Pseudomonadati</taxon>
        <taxon>Pseudomonadota</taxon>
        <taxon>Betaproteobacteria</taxon>
        <taxon>Burkholderiales</taxon>
        <taxon>Oxalobacteraceae</taxon>
        <taxon>Telluria group</taxon>
        <taxon>Massilia</taxon>
    </lineage>
</organism>
<keyword evidence="5 6" id="KW-0472">Membrane</keyword>
<feature type="transmembrane region" description="Helical" evidence="6">
    <location>
        <begin position="308"/>
        <end position="327"/>
    </location>
</feature>
<dbReference type="Pfam" id="PF07690">
    <property type="entry name" value="MFS_1"/>
    <property type="match status" value="1"/>
</dbReference>
<evidence type="ECO:0000313" key="7">
    <source>
        <dbReference type="EMBL" id="QOL50093.1"/>
    </source>
</evidence>
<dbReference type="GO" id="GO:0022857">
    <property type="term" value="F:transmembrane transporter activity"/>
    <property type="evidence" value="ECO:0007669"/>
    <property type="project" value="InterPro"/>
</dbReference>
<keyword evidence="4 6" id="KW-1133">Transmembrane helix</keyword>
<comment type="subcellular location">
    <subcellularLocation>
        <location evidence="1">Cell membrane</location>
        <topology evidence="1">Multi-pass membrane protein</topology>
    </subcellularLocation>
</comment>
<keyword evidence="8" id="KW-1185">Reference proteome</keyword>
<reference evidence="7 8" key="1">
    <citation type="submission" date="2020-10" db="EMBL/GenBank/DDBJ databases">
        <title>Genome sequencing of Massilia sp. LPB0304.</title>
        <authorList>
            <person name="Kim J."/>
        </authorList>
    </citation>
    <scope>NUCLEOTIDE SEQUENCE [LARGE SCALE GENOMIC DNA]</scope>
    <source>
        <strain evidence="7 8">LPB0304</strain>
    </source>
</reference>
<dbReference type="PANTHER" id="PTHR23513:SF6">
    <property type="entry name" value="MAJOR FACILITATOR SUPERFAMILY ASSOCIATED DOMAIN-CONTAINING PROTEIN"/>
    <property type="match status" value="1"/>
</dbReference>
<feature type="transmembrane region" description="Helical" evidence="6">
    <location>
        <begin position="396"/>
        <end position="418"/>
    </location>
</feature>
<dbReference type="GO" id="GO:0005886">
    <property type="term" value="C:plasma membrane"/>
    <property type="evidence" value="ECO:0007669"/>
    <property type="project" value="UniProtKB-SubCell"/>
</dbReference>
<name>A0A7L9U4U6_9BURK</name>
<feature type="transmembrane region" description="Helical" evidence="6">
    <location>
        <begin position="366"/>
        <end position="390"/>
    </location>
</feature>
<evidence type="ECO:0000256" key="3">
    <source>
        <dbReference type="ARBA" id="ARBA00022692"/>
    </source>
</evidence>
<keyword evidence="3 6" id="KW-0812">Transmembrane</keyword>
<dbReference type="PANTHER" id="PTHR23513">
    <property type="entry name" value="INTEGRAL MEMBRANE EFFLUX PROTEIN-RELATED"/>
    <property type="match status" value="1"/>
</dbReference>
<dbReference type="RefSeq" id="WP_193687116.1">
    <property type="nucleotide sequence ID" value="NZ_CP062941.1"/>
</dbReference>
<dbReference type="SUPFAM" id="SSF103473">
    <property type="entry name" value="MFS general substrate transporter"/>
    <property type="match status" value="1"/>
</dbReference>
<dbReference type="Gene3D" id="1.20.1250.20">
    <property type="entry name" value="MFS general substrate transporter like domains"/>
    <property type="match status" value="1"/>
</dbReference>
<dbReference type="Proteomes" id="UP000593875">
    <property type="component" value="Chromosome"/>
</dbReference>
<gene>
    <name evidence="7" type="ORF">LPB04_01840</name>
</gene>
<sequence>MRKPDPNRGALWRNTNFRWLCGGGAISLLGDQFTLIALPWLVLKLSGDPLALGGVLAAMGAPRALFMLVGGALVDRSSPRRILLATKCASALLVGLLGALVLMGRIDMALVYVLAAAIGLCTAFAYPAGSALLPGVLEPALLAPANGVLMGMRQVSMLAGPLLAGLLIVAGGDAGGAAGGGLADARGLGIALLLDALSYLVSALTLAQVRPLAQAAAPANRPPLLASLAAGLRYCRDDTVLRACFIYWGAMALFVSGPLQVALPLLAARLGGAGAYGSLMAAHGGGMLAGMIFAGVRPGLRIANFGTTLLVADGAVGLLFIAMAGVAGMWQGVGLLLALGLVSGYLQVALISWLQRRIRADMLGRGMALLMFLFMGLAPVSAALSGWLAGAVGLDAIFAGAGVAMLALVTVGFVGTPIRHLSEA</sequence>
<dbReference type="CDD" id="cd06173">
    <property type="entry name" value="MFS_MefA_like"/>
    <property type="match status" value="1"/>
</dbReference>
<dbReference type="InterPro" id="IPR011701">
    <property type="entry name" value="MFS"/>
</dbReference>
<dbReference type="KEGG" id="mlir:LPB04_01840"/>
<feature type="transmembrane region" description="Helical" evidence="6">
    <location>
        <begin position="49"/>
        <end position="70"/>
    </location>
</feature>